<organism evidence="2 3">
    <name type="scientific">Hermanssonia centrifuga</name>
    <dbReference type="NCBI Taxonomy" id="98765"/>
    <lineage>
        <taxon>Eukaryota</taxon>
        <taxon>Fungi</taxon>
        <taxon>Dikarya</taxon>
        <taxon>Basidiomycota</taxon>
        <taxon>Agaricomycotina</taxon>
        <taxon>Agaricomycetes</taxon>
        <taxon>Polyporales</taxon>
        <taxon>Meruliaceae</taxon>
        <taxon>Hermanssonia</taxon>
    </lineage>
</organism>
<feature type="region of interest" description="Disordered" evidence="1">
    <location>
        <begin position="1251"/>
        <end position="1325"/>
    </location>
</feature>
<proteinExistence type="predicted"/>
<dbReference type="InterPro" id="IPR041078">
    <property type="entry name" value="Plavaka"/>
</dbReference>
<evidence type="ECO:0000256" key="1">
    <source>
        <dbReference type="SAM" id="MobiDB-lite"/>
    </source>
</evidence>
<reference evidence="2 3" key="1">
    <citation type="submission" date="2018-02" db="EMBL/GenBank/DDBJ databases">
        <title>Genome sequence of the basidiomycete white-rot fungus Phlebia centrifuga.</title>
        <authorList>
            <person name="Granchi Z."/>
            <person name="Peng M."/>
            <person name="de Vries R.P."/>
            <person name="Hilden K."/>
            <person name="Makela M.R."/>
            <person name="Grigoriev I."/>
            <person name="Riley R."/>
        </authorList>
    </citation>
    <scope>NUCLEOTIDE SEQUENCE [LARGE SCALE GENOMIC DNA]</scope>
    <source>
        <strain evidence="2 3">FBCC195</strain>
    </source>
</reference>
<protein>
    <submittedName>
        <fullName evidence="2">Uncharacterized protein</fullName>
    </submittedName>
</protein>
<gene>
    <name evidence="2" type="ORF">PHLCEN_2v11051</name>
</gene>
<feature type="compositionally biased region" description="Basic and acidic residues" evidence="1">
    <location>
        <begin position="911"/>
        <end position="927"/>
    </location>
</feature>
<dbReference type="STRING" id="98765.A0A2R6NL97"/>
<keyword evidence="3" id="KW-1185">Reference proteome</keyword>
<comment type="caution">
    <text evidence="2">The sequence shown here is derived from an EMBL/GenBank/DDBJ whole genome shotgun (WGS) entry which is preliminary data.</text>
</comment>
<dbReference type="Pfam" id="PF18759">
    <property type="entry name" value="Plavaka"/>
    <property type="match status" value="1"/>
</dbReference>
<name>A0A2R6NL97_9APHY</name>
<feature type="compositionally biased region" description="Acidic residues" evidence="1">
    <location>
        <begin position="1251"/>
        <end position="1310"/>
    </location>
</feature>
<dbReference type="EMBL" id="MLYV02001111">
    <property type="protein sequence ID" value="PSR73081.1"/>
    <property type="molecule type" value="Genomic_DNA"/>
</dbReference>
<accession>A0A2R6NL97</accession>
<feature type="compositionally biased region" description="Basic and acidic residues" evidence="1">
    <location>
        <begin position="935"/>
        <end position="950"/>
    </location>
</feature>
<dbReference type="Proteomes" id="UP000186601">
    <property type="component" value="Unassembled WGS sequence"/>
</dbReference>
<evidence type="ECO:0000313" key="3">
    <source>
        <dbReference type="Proteomes" id="UP000186601"/>
    </source>
</evidence>
<feature type="region of interest" description="Disordered" evidence="1">
    <location>
        <begin position="50"/>
        <end position="77"/>
    </location>
</feature>
<dbReference type="OrthoDB" id="3208495at2759"/>
<feature type="region of interest" description="Disordered" evidence="1">
    <location>
        <begin position="899"/>
        <end position="950"/>
    </location>
</feature>
<sequence>MAISCCHCHATFSNARGLKSHRKGCKDRLTSVQSSVNQRNVRIKETKAKLQRREQQELRGERQDMREELNQEPELQHLEPIQEVPDVNMCSPTPPPHIQPHILPPTRSGRIRKAPRRHQDFLPSTTAGQLHAHILRHLPPPPPIAPSLPIVSDPPSPGINSEPPPVNTALNIPPVNATVFETEPNDFGLFRRYQWKPSREIVDDQTDDSLCDSPSIATAPPAVAPSPLQSFGRAIVNGIGKVPAWFTPFLNASVFRLMHWSYTGSNQKSAREIERLVHQVLLAPDFKPEDLRGFRMSREERRLDEHVPPNNASFSVDEGWHESLVKVPLPKEKTKYDSEDKVPHLEIKGVWHRKLLDVIVAAYQDKSVSQLVFLPYQLLFQDAKGEPERVYTEGYTCNTLLEEDAKIRSQPRNPDDSDDVEYSIVPLMLWSDSTHLANFGTASLWPIYLYLGNLSKYVRSKPSSFAAHHLAYIPSLPDTIQDLYQSIYNIPATKNILKFCKNHIIHAIWLLLMDDKFMHAYEHGIRVDCGDHVIRRLFPRFFTYSADYPERILLACIRFLGRCPCTTCYTLKAQVPDMGMKYDYKRRENIRRDTTFIQSLIAKARKLIFEWGKPITSKSVECKLQPFSLQPLRSAFSTRLASFGFNHYAMYAYDLLHGFELGVWKSNFTHILRVLYAEGGDSIQILNRRFRQVPTFGRDTIRRFSNNVSGMKKLAARNFEDILQCIIPCVEGLLPPALEKIVLDLLWDLAVWHALAKLRLHTDSTLQLLEKATMNLGTSVRRFGRACEDIDTRELPHEEAARGRRQAAKGKGPIATGKKRKTLNLNTSKWHDLGHVAAMIRSSGTTENYSTQVGECEHKRVKRMYARTNKRSHEGQIAAKDRREGLLVDIKKQDEEVLKRGAVKSTSHSAKSADDPSPSHDISEPQQKKKRGRPRKEYFGLRPEDDDRLPHTSFNAHHHISDSRRFAINIPKFLADNSEDPGVKGFLPALKDHILSRLTGCEFDGDERTFSDAERGSLKIVDNRLFRHKVMRVNYTTYDMRRDQDSLNPRTHADVMVLAPQEDIEDENPDLSHPYWYARIVGIFHANVKYTGPESMMANSQKIEMLWVRWFGRDLSAPGGFGKRRLHRIGFADAEQPGAFGFLDPQLVIRAVHLIPAFHYGRTSAKLGPSILRQPSEGDEDWDLYYVNIFADRDMVMRFVGGGIGHIATRAIVKIADTLRHFFKSSRRAASVANEGDGDVVVLPENEDVLQYLDEDEGNDDKEEGEELEGEEEEEEEEDEDRRSSEDEDNDDEEDEDDEDDEDEEDLGPEDESRQDEYDSGYAAF</sequence>
<feature type="region of interest" description="Disordered" evidence="1">
    <location>
        <begin position="796"/>
        <end position="821"/>
    </location>
</feature>
<evidence type="ECO:0000313" key="2">
    <source>
        <dbReference type="EMBL" id="PSR73081.1"/>
    </source>
</evidence>